<proteinExistence type="predicted"/>
<feature type="region of interest" description="Disordered" evidence="1">
    <location>
        <begin position="1"/>
        <end position="20"/>
    </location>
</feature>
<accession>A0ABV0VA58</accession>
<gene>
    <name evidence="2" type="ORF">ILYODFUR_031083</name>
</gene>
<sequence length="123" mass="13682">MWVRSIANKMTEHSGQQDPTEALRRTLSEHANQIHFHDSSLRSLSEQQHQTNQQLEQIASMLQQTLGTPSTTPADGATAFPVSQQLPHSRDVTSPNPDKFSGEVGFLLQCSLVFNRSLPLFSP</sequence>
<evidence type="ECO:0000313" key="3">
    <source>
        <dbReference type="Proteomes" id="UP001482620"/>
    </source>
</evidence>
<keyword evidence="3" id="KW-1185">Reference proteome</keyword>
<evidence type="ECO:0000313" key="2">
    <source>
        <dbReference type="EMBL" id="MEQ2253341.1"/>
    </source>
</evidence>
<comment type="caution">
    <text evidence="2">The sequence shown here is derived from an EMBL/GenBank/DDBJ whole genome shotgun (WGS) entry which is preliminary data.</text>
</comment>
<feature type="region of interest" description="Disordered" evidence="1">
    <location>
        <begin position="66"/>
        <end position="97"/>
    </location>
</feature>
<protein>
    <submittedName>
        <fullName evidence="2">Uncharacterized protein</fullName>
    </submittedName>
</protein>
<feature type="compositionally biased region" description="Polar residues" evidence="1">
    <location>
        <begin position="81"/>
        <end position="96"/>
    </location>
</feature>
<name>A0ABV0VA58_9TELE</name>
<evidence type="ECO:0000256" key="1">
    <source>
        <dbReference type="SAM" id="MobiDB-lite"/>
    </source>
</evidence>
<dbReference type="EMBL" id="JAHRIQ010097435">
    <property type="protein sequence ID" value="MEQ2253341.1"/>
    <property type="molecule type" value="Genomic_DNA"/>
</dbReference>
<reference evidence="2 3" key="1">
    <citation type="submission" date="2021-06" db="EMBL/GenBank/DDBJ databases">
        <authorList>
            <person name="Palmer J.M."/>
        </authorList>
    </citation>
    <scope>NUCLEOTIDE SEQUENCE [LARGE SCALE GENOMIC DNA]</scope>
    <source>
        <strain evidence="3">if_2019</strain>
        <tissue evidence="2">Muscle</tissue>
    </source>
</reference>
<organism evidence="2 3">
    <name type="scientific">Ilyodon furcidens</name>
    <name type="common">goldbreast splitfin</name>
    <dbReference type="NCBI Taxonomy" id="33524"/>
    <lineage>
        <taxon>Eukaryota</taxon>
        <taxon>Metazoa</taxon>
        <taxon>Chordata</taxon>
        <taxon>Craniata</taxon>
        <taxon>Vertebrata</taxon>
        <taxon>Euteleostomi</taxon>
        <taxon>Actinopterygii</taxon>
        <taxon>Neopterygii</taxon>
        <taxon>Teleostei</taxon>
        <taxon>Neoteleostei</taxon>
        <taxon>Acanthomorphata</taxon>
        <taxon>Ovalentaria</taxon>
        <taxon>Atherinomorphae</taxon>
        <taxon>Cyprinodontiformes</taxon>
        <taxon>Goodeidae</taxon>
        <taxon>Ilyodon</taxon>
    </lineage>
</organism>
<dbReference type="Proteomes" id="UP001482620">
    <property type="component" value="Unassembled WGS sequence"/>
</dbReference>